<dbReference type="GO" id="GO:0005634">
    <property type="term" value="C:nucleus"/>
    <property type="evidence" value="ECO:0007669"/>
    <property type="project" value="TreeGrafter"/>
</dbReference>
<dbReference type="AlphaFoldDB" id="A0A2T7Q0Y1"/>
<feature type="domain" description="Protein kinase" evidence="6">
    <location>
        <begin position="28"/>
        <end position="344"/>
    </location>
</feature>
<evidence type="ECO:0000256" key="4">
    <source>
        <dbReference type="ARBA" id="ARBA00022777"/>
    </source>
</evidence>
<dbReference type="GO" id="GO:0005524">
    <property type="term" value="F:ATP binding"/>
    <property type="evidence" value="ECO:0007669"/>
    <property type="project" value="UniProtKB-KW"/>
</dbReference>
<dbReference type="OrthoDB" id="541276at2759"/>
<dbReference type="Gene3D" id="1.10.510.10">
    <property type="entry name" value="Transferase(Phosphotransferase) domain 1"/>
    <property type="match status" value="1"/>
</dbReference>
<dbReference type="Proteomes" id="UP000245119">
    <property type="component" value="Linkage Group LG1"/>
</dbReference>
<dbReference type="PROSITE" id="PS50011">
    <property type="entry name" value="PROTEIN_KINASE_DOM"/>
    <property type="match status" value="1"/>
</dbReference>
<dbReference type="Pfam" id="PF00069">
    <property type="entry name" value="Pkinase"/>
    <property type="match status" value="1"/>
</dbReference>
<gene>
    <name evidence="7" type="ORF">C0Q70_01965</name>
</gene>
<evidence type="ECO:0000256" key="2">
    <source>
        <dbReference type="ARBA" id="ARBA00022679"/>
    </source>
</evidence>
<organism evidence="7 8">
    <name type="scientific">Pomacea canaliculata</name>
    <name type="common">Golden apple snail</name>
    <dbReference type="NCBI Taxonomy" id="400727"/>
    <lineage>
        <taxon>Eukaryota</taxon>
        <taxon>Metazoa</taxon>
        <taxon>Spiralia</taxon>
        <taxon>Lophotrochozoa</taxon>
        <taxon>Mollusca</taxon>
        <taxon>Gastropoda</taxon>
        <taxon>Caenogastropoda</taxon>
        <taxon>Architaenioglossa</taxon>
        <taxon>Ampullarioidea</taxon>
        <taxon>Ampullariidae</taxon>
        <taxon>Pomacea</taxon>
    </lineage>
</organism>
<keyword evidence="3" id="KW-0547">Nucleotide-binding</keyword>
<protein>
    <recommendedName>
        <fullName evidence="6">Protein kinase domain-containing protein</fullName>
    </recommendedName>
</protein>
<dbReference type="PANTHER" id="PTHR24345">
    <property type="entry name" value="SERINE/THREONINE-PROTEIN KINASE PLK"/>
    <property type="match status" value="1"/>
</dbReference>
<dbReference type="PANTHER" id="PTHR24345:SF91">
    <property type="entry name" value="SERINE_THREONINE-PROTEIN KINASE PLK4"/>
    <property type="match status" value="1"/>
</dbReference>
<evidence type="ECO:0000313" key="8">
    <source>
        <dbReference type="Proteomes" id="UP000245119"/>
    </source>
</evidence>
<keyword evidence="1" id="KW-0723">Serine/threonine-protein kinase</keyword>
<reference evidence="7 8" key="1">
    <citation type="submission" date="2018-04" db="EMBL/GenBank/DDBJ databases">
        <title>The genome of golden apple snail Pomacea canaliculata provides insight into stress tolerance and invasive adaptation.</title>
        <authorList>
            <person name="Liu C."/>
            <person name="Liu B."/>
            <person name="Ren Y."/>
            <person name="Zhang Y."/>
            <person name="Wang H."/>
            <person name="Li S."/>
            <person name="Jiang F."/>
            <person name="Yin L."/>
            <person name="Zhang G."/>
            <person name="Qian W."/>
            <person name="Fan W."/>
        </authorList>
    </citation>
    <scope>NUCLEOTIDE SEQUENCE [LARGE SCALE GENOMIC DNA]</scope>
    <source>
        <strain evidence="7">SZHN2017</strain>
        <tissue evidence="7">Muscle</tissue>
    </source>
</reference>
<keyword evidence="8" id="KW-1185">Reference proteome</keyword>
<proteinExistence type="predicted"/>
<evidence type="ECO:0000256" key="5">
    <source>
        <dbReference type="ARBA" id="ARBA00022840"/>
    </source>
</evidence>
<evidence type="ECO:0000256" key="1">
    <source>
        <dbReference type="ARBA" id="ARBA00022527"/>
    </source>
</evidence>
<accession>A0A2T7Q0Y1</accession>
<keyword evidence="5" id="KW-0067">ATP-binding</keyword>
<dbReference type="InterPro" id="IPR011009">
    <property type="entry name" value="Kinase-like_dom_sf"/>
</dbReference>
<dbReference type="SUPFAM" id="SSF56112">
    <property type="entry name" value="Protein kinase-like (PK-like)"/>
    <property type="match status" value="1"/>
</dbReference>
<name>A0A2T7Q0Y1_POMCA</name>
<evidence type="ECO:0000259" key="6">
    <source>
        <dbReference type="PROSITE" id="PS50011"/>
    </source>
</evidence>
<keyword evidence="2" id="KW-0808">Transferase</keyword>
<evidence type="ECO:0000313" key="7">
    <source>
        <dbReference type="EMBL" id="PVD39335.1"/>
    </source>
</evidence>
<dbReference type="EMBL" id="PZQS01000001">
    <property type="protein sequence ID" value="PVD39335.1"/>
    <property type="molecule type" value="Genomic_DNA"/>
</dbReference>
<dbReference type="GO" id="GO:0004674">
    <property type="term" value="F:protein serine/threonine kinase activity"/>
    <property type="evidence" value="ECO:0007669"/>
    <property type="project" value="UniProtKB-KW"/>
</dbReference>
<comment type="caution">
    <text evidence="7">The sequence shown here is derived from an EMBL/GenBank/DDBJ whole genome shotgun (WGS) entry which is preliminary data.</text>
</comment>
<keyword evidence="4" id="KW-0418">Kinase</keyword>
<sequence length="370" mass="41680">MTHHNTEKIMELVLDNSIWKNFLDAHGYCLLGHLDSGSFSDVYAVQHKMSGVTLAVKRMVARRDMHADPRVMAEVRCLKELRKRSDCCVIGLEEAVVLERVACLFLELAACGNLEHYVLQHWPLPERQVACVVHQVLTALAHCHRLGIAHRDLNPANVLLVTPEIVRLADFGLAVSCQDPATGKPLTCDDYLGRESYLAPEVLRHSPYLPREADLWSIGCLSYFLLTAQHPRPWRTFCSAQAKPEVCDLGHHNEGLRCPDVVLDSMSQLVDIRDSLHDRSDVDLTFVAPCPRTCPLLLRHMFPTNRVDRTFAAIALVGLLGEMCVIDPFQRLGADDALLYWETLQKSRTSSDYSKEDIHCESVSTEFTKT</sequence>
<dbReference type="STRING" id="400727.A0A2T7Q0Y1"/>
<evidence type="ECO:0000256" key="3">
    <source>
        <dbReference type="ARBA" id="ARBA00022741"/>
    </source>
</evidence>
<dbReference type="InterPro" id="IPR000719">
    <property type="entry name" value="Prot_kinase_dom"/>
</dbReference>